<feature type="transmembrane region" description="Helical" evidence="10">
    <location>
        <begin position="448"/>
        <end position="470"/>
    </location>
</feature>
<evidence type="ECO:0000256" key="8">
    <source>
        <dbReference type="ARBA" id="ARBA00023136"/>
    </source>
</evidence>
<dbReference type="GO" id="GO:0008514">
    <property type="term" value="F:organic anion transmembrane transporter activity"/>
    <property type="evidence" value="ECO:0007669"/>
    <property type="project" value="UniProtKB-ARBA"/>
</dbReference>
<feature type="transmembrane region" description="Helical" evidence="10">
    <location>
        <begin position="554"/>
        <end position="577"/>
    </location>
</feature>
<accession>A0A0G2STK9</accession>
<dbReference type="InterPro" id="IPR003439">
    <property type="entry name" value="ABC_transporter-like_ATP-bd"/>
</dbReference>
<evidence type="ECO:0000259" key="11">
    <source>
        <dbReference type="PROSITE" id="PS50893"/>
    </source>
</evidence>
<dbReference type="EMBL" id="KM232946">
    <property type="protein sequence ID" value="AKC42161.1"/>
    <property type="molecule type" value="mRNA"/>
</dbReference>
<dbReference type="AlphaFoldDB" id="A0A0G2STK9"/>
<keyword evidence="7 10" id="KW-1133">Transmembrane helix</keyword>
<dbReference type="SUPFAM" id="SSF52540">
    <property type="entry name" value="P-loop containing nucleoside triphosphate hydrolases"/>
    <property type="match status" value="1"/>
</dbReference>
<evidence type="ECO:0000256" key="2">
    <source>
        <dbReference type="ARBA" id="ARBA00005814"/>
    </source>
</evidence>
<dbReference type="PROSITE" id="PS50893">
    <property type="entry name" value="ABC_TRANSPORTER_2"/>
    <property type="match status" value="1"/>
</dbReference>
<dbReference type="Pfam" id="PF00005">
    <property type="entry name" value="ABC_tran"/>
    <property type="match status" value="1"/>
</dbReference>
<reference evidence="12" key="1">
    <citation type="journal article" date="2015" name="BMC Genomics">
        <title>Genome-wide analysis of the ATP-binding cassette (ABC) transporter gene family in sea lamprey and Japanese lamprey.</title>
        <authorList>
            <person name="Ren J."/>
            <person name="Chung-Davidson Y.W."/>
            <person name="Yeh C.Y."/>
            <person name="Scott C."/>
            <person name="Brown T."/>
            <person name="Li W."/>
        </authorList>
    </citation>
    <scope>NUCLEOTIDE SEQUENCE</scope>
</reference>
<dbReference type="InterPro" id="IPR013525">
    <property type="entry name" value="ABC2_TM"/>
</dbReference>
<evidence type="ECO:0000256" key="4">
    <source>
        <dbReference type="ARBA" id="ARBA00022692"/>
    </source>
</evidence>
<evidence type="ECO:0000256" key="5">
    <source>
        <dbReference type="ARBA" id="ARBA00022741"/>
    </source>
</evidence>
<evidence type="ECO:0000256" key="9">
    <source>
        <dbReference type="SAM" id="MobiDB-lite"/>
    </source>
</evidence>
<dbReference type="GO" id="GO:0005524">
    <property type="term" value="F:ATP binding"/>
    <property type="evidence" value="ECO:0007669"/>
    <property type="project" value="UniProtKB-KW"/>
</dbReference>
<keyword evidence="8 10" id="KW-0472">Membrane</keyword>
<feature type="transmembrane region" description="Helical" evidence="10">
    <location>
        <begin position="416"/>
        <end position="436"/>
    </location>
</feature>
<comment type="subcellular location">
    <subcellularLocation>
        <location evidence="1">Membrane</location>
        <topology evidence="1">Multi-pass membrane protein</topology>
    </subcellularLocation>
</comment>
<keyword evidence="5" id="KW-0547">Nucleotide-binding</keyword>
<dbReference type="InterPro" id="IPR050352">
    <property type="entry name" value="ABCG_transporters"/>
</dbReference>
<feature type="transmembrane region" description="Helical" evidence="10">
    <location>
        <begin position="524"/>
        <end position="547"/>
    </location>
</feature>
<dbReference type="InterPro" id="IPR003593">
    <property type="entry name" value="AAA+_ATPase"/>
</dbReference>
<keyword evidence="3" id="KW-0813">Transport</keyword>
<feature type="transmembrane region" description="Helical" evidence="10">
    <location>
        <begin position="491"/>
        <end position="518"/>
    </location>
</feature>
<organism evidence="12">
    <name type="scientific">Petromyzon marinus</name>
    <name type="common">Sea lamprey</name>
    <dbReference type="NCBI Taxonomy" id="7757"/>
    <lineage>
        <taxon>Eukaryota</taxon>
        <taxon>Metazoa</taxon>
        <taxon>Chordata</taxon>
        <taxon>Craniata</taxon>
        <taxon>Vertebrata</taxon>
        <taxon>Cyclostomata</taxon>
        <taxon>Hyperoartia</taxon>
        <taxon>Petromyzontiformes</taxon>
        <taxon>Petromyzontidae</taxon>
        <taxon>Petromyzon</taxon>
    </lineage>
</organism>
<sequence>MSVSPSERSQKNEECTVELGVGGPPGDDCSGLHGSTLSYQGIIYSVNEGCGFPCRRKHETKMILRDVSGIMLPGMNAIMGPTGSGKTSLLDVLAGRKDPKGLKGGTVLLDGHPMDSGFRLISGYVVQDDVIMGTLSVRENIEFSANLRLAQQGAKRSDWEQEKQQRVDNVIRELGLTECQNTKVGTDMIRGVSGGERKRCNIGMELITSPSVLFLDEPTTGLDANTATAIIRLLYRLSRNGRTVIFSIHQPRYSIFQNFDRLTLMHHGEVVFHGPSLDAVPYFSSIGYECEAFNNPPDFFLDVINGEILLSGHHGVGSGGRTAKSIGKKHNGSCDDDDDVERGEDSMEKGGSLELAKAYRSCHHWADTQRRLEGIGNVAAVPVLIRSHYATRFHYQLYIVCGRTVKNMLRNPQTSFMQYFINTLFAVLVGLIYWQISDEPPAAIQNRMGVFFFLIINLVFANLSAVELFLYERVLFMHESSSGYYRTSAYFLSKVFADLLPNRIVPIVIFAAISYFMIGLRLDVVAFFLFALTLVLTSLAAVSLAFLVSASVSIFAVANALIAIPYVFMMVFGGFLVNLNTMLDWLSWIKYVSIFRYGMNALSINEMKDVQYCRNMTCMSGSNFLEQQGIDYSLWGFWQNQLALAVMTVVFMILAYVQMLRINRWK</sequence>
<keyword evidence="4 10" id="KW-0812">Transmembrane</keyword>
<dbReference type="GO" id="GO:0016324">
    <property type="term" value="C:apical plasma membrane"/>
    <property type="evidence" value="ECO:0007669"/>
    <property type="project" value="UniProtKB-ARBA"/>
</dbReference>
<dbReference type="GO" id="GO:0015562">
    <property type="term" value="F:efflux transmembrane transporter activity"/>
    <property type="evidence" value="ECO:0007669"/>
    <property type="project" value="UniProtKB-ARBA"/>
</dbReference>
<evidence type="ECO:0000256" key="10">
    <source>
        <dbReference type="SAM" id="Phobius"/>
    </source>
</evidence>
<dbReference type="SMART" id="SM00382">
    <property type="entry name" value="AAA"/>
    <property type="match status" value="1"/>
</dbReference>
<dbReference type="InterPro" id="IPR043926">
    <property type="entry name" value="ABCG_dom"/>
</dbReference>
<feature type="domain" description="ABC transporter" evidence="11">
    <location>
        <begin position="37"/>
        <end position="292"/>
    </location>
</feature>
<dbReference type="CDD" id="cd03213">
    <property type="entry name" value="ABCG_EPDR"/>
    <property type="match status" value="1"/>
</dbReference>
<evidence type="ECO:0000256" key="3">
    <source>
        <dbReference type="ARBA" id="ARBA00022448"/>
    </source>
</evidence>
<evidence type="ECO:0000313" key="12">
    <source>
        <dbReference type="EMBL" id="AKC42161.1"/>
    </source>
</evidence>
<comment type="similarity">
    <text evidence="2">Belongs to the ABC transporter superfamily. ABCG family. Eye pigment precursor importer (TC 3.A.1.204) subfamily.</text>
</comment>
<evidence type="ECO:0000256" key="7">
    <source>
        <dbReference type="ARBA" id="ARBA00022989"/>
    </source>
</evidence>
<evidence type="ECO:0000256" key="6">
    <source>
        <dbReference type="ARBA" id="ARBA00022840"/>
    </source>
</evidence>
<evidence type="ECO:0000256" key="1">
    <source>
        <dbReference type="ARBA" id="ARBA00004141"/>
    </source>
</evidence>
<feature type="region of interest" description="Disordered" evidence="9">
    <location>
        <begin position="320"/>
        <end position="347"/>
    </location>
</feature>
<dbReference type="PANTHER" id="PTHR48041:SF49">
    <property type="entry name" value="ATP-BINDING CASSETTE TRANSPORTER SUB-FAMILY G MEMBER 2B-RELATED"/>
    <property type="match status" value="1"/>
</dbReference>
<dbReference type="GO" id="GO:0140359">
    <property type="term" value="F:ABC-type transporter activity"/>
    <property type="evidence" value="ECO:0007669"/>
    <property type="project" value="InterPro"/>
</dbReference>
<name>A0A0G2STK9_PETMA</name>
<dbReference type="Gene3D" id="3.40.50.300">
    <property type="entry name" value="P-loop containing nucleotide triphosphate hydrolases"/>
    <property type="match status" value="1"/>
</dbReference>
<protein>
    <submittedName>
        <fullName evidence="12">ABCG2b</fullName>
    </submittedName>
</protein>
<dbReference type="PANTHER" id="PTHR48041">
    <property type="entry name" value="ABC TRANSPORTER G FAMILY MEMBER 28"/>
    <property type="match status" value="1"/>
</dbReference>
<proteinExistence type="evidence at transcript level"/>
<dbReference type="GO" id="GO:0016887">
    <property type="term" value="F:ATP hydrolysis activity"/>
    <property type="evidence" value="ECO:0007669"/>
    <property type="project" value="InterPro"/>
</dbReference>
<dbReference type="InterPro" id="IPR027417">
    <property type="entry name" value="P-loop_NTPase"/>
</dbReference>
<dbReference type="Pfam" id="PF01061">
    <property type="entry name" value="ABC2_membrane"/>
    <property type="match status" value="1"/>
</dbReference>
<dbReference type="Pfam" id="PF19055">
    <property type="entry name" value="ABC2_membrane_7"/>
    <property type="match status" value="1"/>
</dbReference>
<feature type="transmembrane region" description="Helical" evidence="10">
    <location>
        <begin position="642"/>
        <end position="660"/>
    </location>
</feature>
<keyword evidence="6" id="KW-0067">ATP-binding</keyword>
<dbReference type="FunFam" id="3.40.50.300:FF:000622">
    <property type="entry name" value="ATP-binding cassette sub-family G member 2"/>
    <property type="match status" value="1"/>
</dbReference>